<evidence type="ECO:0000256" key="1">
    <source>
        <dbReference type="ARBA" id="ARBA00005466"/>
    </source>
</evidence>
<sequence>MPAMERQSLLNEKAAPVYEWQTSNDELGYTRKTKRSSTRSALRRAIALPLIFGLAVYGSYTFFRQDVRPDARSSMPASERLGSFNYTCLSGQSCWPSTEEWNVFNQSIDGHLRLTVPWAEPCYLNSSSEQCQDVAQNYRDGVSRTTQYGSLEFLDWEKCEQSQCALNSFNTSEPVSGSCSLGRLSAYHVEAKSGNDISKALDFVRKHGIRVSIKNTGHDYFGRSTTPNSLAIWTHNMKDTRFHKTFQPQGCSARYENIGEIGAGIQAQEAWEAFEPHGMLVTVGAVGSVGIAGGYGQGGGHGPLGPKYGLMVDQAVEFDVVTADGKQLTINECSDPDLFWAMRGGGGGSYAVLTSYKFQLHPAVPLNVYSFQAHFPAPKNISESRIHREIVSGLAASQPLFAEHGIAGYNFILPDHVVFLQVMPSDDTEVIKTVTAQWHDLLTHLPGIAITENNYHIFNTFSQWHDFCERPQISRNGPVGLGFKGSGRFIPRDLFASSNREQLVDAVVTAMQFSYERHGGGGIQLYATGPDNTPDTNSKTSVNPIWRDSLWEVVMGQFWTTATPAAAMSPIQKTVSAMIDPFKALTPGGGCYMNEGDWTEENWKEAFFGTHYDRLLAVKRRYDPTGLFNCWKCVGWTGYADPMYSCYAQTRQDPRPSVPLDPLGGSLN</sequence>
<evidence type="ECO:0000256" key="3">
    <source>
        <dbReference type="SAM" id="Phobius"/>
    </source>
</evidence>
<dbReference type="PANTHER" id="PTHR13878:SF91">
    <property type="entry name" value="FAD BINDING DOMAIN PROTEIN (AFU_ORTHOLOGUE AFUA_6G12070)-RELATED"/>
    <property type="match status" value="1"/>
</dbReference>
<feature type="transmembrane region" description="Helical" evidence="3">
    <location>
        <begin position="41"/>
        <end position="63"/>
    </location>
</feature>
<dbReference type="eggNOG" id="ENOG502QQWK">
    <property type="taxonomic scope" value="Eukaryota"/>
</dbReference>
<comment type="similarity">
    <text evidence="1">Belongs to the oxygen-dependent FAD-linked oxidoreductase family.</text>
</comment>
<dbReference type="OrthoDB" id="9983560at2759"/>
<dbReference type="Proteomes" id="UP000016935">
    <property type="component" value="Unassembled WGS sequence"/>
</dbReference>
<dbReference type="InterPro" id="IPR012951">
    <property type="entry name" value="BBE"/>
</dbReference>
<dbReference type="Pfam" id="PF08031">
    <property type="entry name" value="BBE"/>
    <property type="match status" value="1"/>
</dbReference>
<dbReference type="EMBL" id="KB908592">
    <property type="protein sequence ID" value="EOA87314.1"/>
    <property type="molecule type" value="Genomic_DNA"/>
</dbReference>
<keyword evidence="3" id="KW-0472">Membrane</keyword>
<dbReference type="InterPro" id="IPR006094">
    <property type="entry name" value="Oxid_FAD_bind_N"/>
</dbReference>
<dbReference type="InterPro" id="IPR016166">
    <property type="entry name" value="FAD-bd_PCMH"/>
</dbReference>
<dbReference type="InterPro" id="IPR016169">
    <property type="entry name" value="FAD-bd_PCMH_sub2"/>
</dbReference>
<reference evidence="5 6" key="1">
    <citation type="journal article" date="2012" name="PLoS Pathog.">
        <title>Diverse lifestyles and strategies of plant pathogenesis encoded in the genomes of eighteen Dothideomycetes fungi.</title>
        <authorList>
            <person name="Ohm R.A."/>
            <person name="Feau N."/>
            <person name="Henrissat B."/>
            <person name="Schoch C.L."/>
            <person name="Horwitz B.A."/>
            <person name="Barry K.W."/>
            <person name="Condon B.J."/>
            <person name="Copeland A.C."/>
            <person name="Dhillon B."/>
            <person name="Glaser F."/>
            <person name="Hesse C.N."/>
            <person name="Kosti I."/>
            <person name="LaButti K."/>
            <person name="Lindquist E.A."/>
            <person name="Lucas S."/>
            <person name="Salamov A.A."/>
            <person name="Bradshaw R.E."/>
            <person name="Ciuffetti L."/>
            <person name="Hamelin R.C."/>
            <person name="Kema G.H.J."/>
            <person name="Lawrence C."/>
            <person name="Scott J.A."/>
            <person name="Spatafora J.W."/>
            <person name="Turgeon B.G."/>
            <person name="de Wit P.J.G.M."/>
            <person name="Zhong S."/>
            <person name="Goodwin S.B."/>
            <person name="Grigoriev I.V."/>
        </authorList>
    </citation>
    <scope>NUCLEOTIDE SEQUENCE [LARGE SCALE GENOMIC DNA]</scope>
    <source>
        <strain evidence="6">28A</strain>
    </source>
</reference>
<keyword evidence="6" id="KW-1185">Reference proteome</keyword>
<evidence type="ECO:0000256" key="2">
    <source>
        <dbReference type="ARBA" id="ARBA00023002"/>
    </source>
</evidence>
<name>R0KD55_EXST2</name>
<dbReference type="STRING" id="671987.R0KD55"/>
<evidence type="ECO:0000313" key="5">
    <source>
        <dbReference type="EMBL" id="EOA87314.1"/>
    </source>
</evidence>
<dbReference type="Gene3D" id="3.30.465.10">
    <property type="match status" value="2"/>
</dbReference>
<accession>R0KD55</accession>
<dbReference type="Pfam" id="PF01565">
    <property type="entry name" value="FAD_binding_4"/>
    <property type="match status" value="1"/>
</dbReference>
<dbReference type="GO" id="GO:0071949">
    <property type="term" value="F:FAD binding"/>
    <property type="evidence" value="ECO:0007669"/>
    <property type="project" value="InterPro"/>
</dbReference>
<keyword evidence="3" id="KW-1133">Transmembrane helix</keyword>
<dbReference type="GeneID" id="19395684"/>
<dbReference type="InterPro" id="IPR036318">
    <property type="entry name" value="FAD-bd_PCMH-like_sf"/>
</dbReference>
<protein>
    <recommendedName>
        <fullName evidence="4">FAD-binding PCMH-type domain-containing protein</fullName>
    </recommendedName>
</protein>
<evidence type="ECO:0000259" key="4">
    <source>
        <dbReference type="PROSITE" id="PS51387"/>
    </source>
</evidence>
<proteinExistence type="inferred from homology"/>
<gene>
    <name evidence="5" type="ORF">SETTUDRAFT_116204</name>
</gene>
<evidence type="ECO:0000313" key="6">
    <source>
        <dbReference type="Proteomes" id="UP000016935"/>
    </source>
</evidence>
<dbReference type="RefSeq" id="XP_008025754.1">
    <property type="nucleotide sequence ID" value="XM_008027563.1"/>
</dbReference>
<keyword evidence="2" id="KW-0560">Oxidoreductase</keyword>
<dbReference type="GO" id="GO:0016491">
    <property type="term" value="F:oxidoreductase activity"/>
    <property type="evidence" value="ECO:0007669"/>
    <property type="project" value="UniProtKB-KW"/>
</dbReference>
<dbReference type="HOGENOM" id="CLU_018354_4_4_1"/>
<dbReference type="PROSITE" id="PS51387">
    <property type="entry name" value="FAD_PCMH"/>
    <property type="match status" value="1"/>
</dbReference>
<keyword evidence="3" id="KW-0812">Transmembrane</keyword>
<dbReference type="AlphaFoldDB" id="R0KD55"/>
<dbReference type="PANTHER" id="PTHR13878">
    <property type="entry name" value="GULONOLACTONE OXIDASE"/>
    <property type="match status" value="1"/>
</dbReference>
<dbReference type="SUPFAM" id="SSF56176">
    <property type="entry name" value="FAD-binding/transporter-associated domain-like"/>
    <property type="match status" value="1"/>
</dbReference>
<reference evidence="5 6" key="2">
    <citation type="journal article" date="2013" name="PLoS Genet.">
        <title>Comparative genome structure, secondary metabolite, and effector coding capacity across Cochliobolus pathogens.</title>
        <authorList>
            <person name="Condon B.J."/>
            <person name="Leng Y."/>
            <person name="Wu D."/>
            <person name="Bushley K.E."/>
            <person name="Ohm R.A."/>
            <person name="Otillar R."/>
            <person name="Martin J."/>
            <person name="Schackwitz W."/>
            <person name="Grimwood J."/>
            <person name="MohdZainudin N."/>
            <person name="Xue C."/>
            <person name="Wang R."/>
            <person name="Manning V.A."/>
            <person name="Dhillon B."/>
            <person name="Tu Z.J."/>
            <person name="Steffenson B.J."/>
            <person name="Salamov A."/>
            <person name="Sun H."/>
            <person name="Lowry S."/>
            <person name="LaButti K."/>
            <person name="Han J."/>
            <person name="Copeland A."/>
            <person name="Lindquist E."/>
            <person name="Barry K."/>
            <person name="Schmutz J."/>
            <person name="Baker S.E."/>
            <person name="Ciuffetti L.M."/>
            <person name="Grigoriev I.V."/>
            <person name="Zhong S."/>
            <person name="Turgeon B.G."/>
        </authorList>
    </citation>
    <scope>NUCLEOTIDE SEQUENCE [LARGE SCALE GENOMIC DNA]</scope>
    <source>
        <strain evidence="6">28A</strain>
    </source>
</reference>
<feature type="domain" description="FAD-binding PCMH-type" evidence="4">
    <location>
        <begin position="180"/>
        <end position="363"/>
    </location>
</feature>
<dbReference type="InterPro" id="IPR050432">
    <property type="entry name" value="FAD-linked_Oxidoreductases_BP"/>
</dbReference>
<organism evidence="5 6">
    <name type="scientific">Exserohilum turcicum (strain 28A)</name>
    <name type="common">Northern leaf blight fungus</name>
    <name type="synonym">Setosphaeria turcica</name>
    <dbReference type="NCBI Taxonomy" id="671987"/>
    <lineage>
        <taxon>Eukaryota</taxon>
        <taxon>Fungi</taxon>
        <taxon>Dikarya</taxon>
        <taxon>Ascomycota</taxon>
        <taxon>Pezizomycotina</taxon>
        <taxon>Dothideomycetes</taxon>
        <taxon>Pleosporomycetidae</taxon>
        <taxon>Pleosporales</taxon>
        <taxon>Pleosporineae</taxon>
        <taxon>Pleosporaceae</taxon>
        <taxon>Exserohilum</taxon>
    </lineage>
</organism>